<gene>
    <name evidence="8" type="ORF">KQI88_05970</name>
</gene>
<dbReference type="PANTHER" id="PTHR48111">
    <property type="entry name" value="REGULATOR OF RPOS"/>
    <property type="match status" value="1"/>
</dbReference>
<dbReference type="PROSITE" id="PS51755">
    <property type="entry name" value="OMPR_PHOB"/>
    <property type="match status" value="1"/>
</dbReference>
<dbReference type="CDD" id="cd00383">
    <property type="entry name" value="trans_reg_C"/>
    <property type="match status" value="1"/>
</dbReference>
<evidence type="ECO:0000313" key="8">
    <source>
        <dbReference type="EMBL" id="MBU5675956.1"/>
    </source>
</evidence>
<dbReference type="InterPro" id="IPR001867">
    <property type="entry name" value="OmpR/PhoB-type_DNA-bd"/>
</dbReference>
<proteinExistence type="predicted"/>
<name>A0ABS6G1D3_9FIRM</name>
<protein>
    <submittedName>
        <fullName evidence="8">Response regulator transcription factor</fullName>
    </submittedName>
</protein>
<evidence type="ECO:0000256" key="5">
    <source>
        <dbReference type="PROSITE-ProRule" id="PRU01091"/>
    </source>
</evidence>
<dbReference type="SMART" id="SM00862">
    <property type="entry name" value="Trans_reg_C"/>
    <property type="match status" value="1"/>
</dbReference>
<evidence type="ECO:0000256" key="1">
    <source>
        <dbReference type="ARBA" id="ARBA00023015"/>
    </source>
</evidence>
<evidence type="ECO:0000259" key="6">
    <source>
        <dbReference type="PROSITE" id="PS50110"/>
    </source>
</evidence>
<dbReference type="PROSITE" id="PS50110">
    <property type="entry name" value="RESPONSE_REGULATORY"/>
    <property type="match status" value="1"/>
</dbReference>
<evidence type="ECO:0000256" key="3">
    <source>
        <dbReference type="ARBA" id="ARBA00023163"/>
    </source>
</evidence>
<keyword evidence="9" id="KW-1185">Reference proteome</keyword>
<dbReference type="RefSeq" id="WP_216415445.1">
    <property type="nucleotide sequence ID" value="NZ_JAHLQK010000002.1"/>
</dbReference>
<dbReference type="InterPro" id="IPR039420">
    <property type="entry name" value="WalR-like"/>
</dbReference>
<feature type="modified residue" description="4-aspartylphosphate" evidence="4">
    <location>
        <position position="52"/>
    </location>
</feature>
<keyword evidence="2 5" id="KW-0238">DNA-binding</keyword>
<sequence length="229" mass="26687">MYRIMIVEDDISISELLKKHIEKYGFECWICSNFDDITTEFIKYDPNLVLLDVNLPKFDGFYWCRQIRNISKCPIIFISARTGDLEQIYAMDNGADDYITKPFSFEIVVSKINANIRRAYGDYAEVKTERTKALGDLKLFCESFTLENKTKKTTLTKKEVELLSILMDNYPKVISRQKLLTAIWDDETFVEENTLNVNIARIRKKLIEVDTNFEIEAVRGVGYKLVEVV</sequence>
<keyword evidence="3" id="KW-0804">Transcription</keyword>
<evidence type="ECO:0000256" key="4">
    <source>
        <dbReference type="PROSITE-ProRule" id="PRU00169"/>
    </source>
</evidence>
<feature type="DNA-binding region" description="OmpR/PhoB-type" evidence="5">
    <location>
        <begin position="129"/>
        <end position="227"/>
    </location>
</feature>
<dbReference type="PANTHER" id="PTHR48111:SF31">
    <property type="entry name" value="TRANSCRIPTIONAL REGULATORY PROTEIN YXDJ"/>
    <property type="match status" value="1"/>
</dbReference>
<feature type="domain" description="OmpR/PhoB-type" evidence="7">
    <location>
        <begin position="129"/>
        <end position="227"/>
    </location>
</feature>
<keyword evidence="1" id="KW-0805">Transcription regulation</keyword>
<dbReference type="SMART" id="SM00448">
    <property type="entry name" value="REC"/>
    <property type="match status" value="1"/>
</dbReference>
<evidence type="ECO:0000256" key="2">
    <source>
        <dbReference type="ARBA" id="ARBA00023125"/>
    </source>
</evidence>
<feature type="domain" description="Response regulatory" evidence="6">
    <location>
        <begin position="3"/>
        <end position="116"/>
    </location>
</feature>
<dbReference type="Pfam" id="PF00072">
    <property type="entry name" value="Response_reg"/>
    <property type="match status" value="1"/>
</dbReference>
<reference evidence="8 9" key="1">
    <citation type="submission" date="2021-06" db="EMBL/GenBank/DDBJ databases">
        <authorList>
            <person name="Sun Q."/>
            <person name="Li D."/>
        </authorList>
    </citation>
    <scope>NUCLEOTIDE SEQUENCE [LARGE SCALE GENOMIC DNA]</scope>
    <source>
        <strain evidence="8 9">MSJ-5</strain>
    </source>
</reference>
<organism evidence="8 9">
    <name type="scientific">Alkaliphilus flagellatus</name>
    <dbReference type="NCBI Taxonomy" id="2841507"/>
    <lineage>
        <taxon>Bacteria</taxon>
        <taxon>Bacillati</taxon>
        <taxon>Bacillota</taxon>
        <taxon>Clostridia</taxon>
        <taxon>Peptostreptococcales</taxon>
        <taxon>Natronincolaceae</taxon>
        <taxon>Alkaliphilus</taxon>
    </lineage>
</organism>
<evidence type="ECO:0000313" key="9">
    <source>
        <dbReference type="Proteomes" id="UP000779508"/>
    </source>
</evidence>
<keyword evidence="4" id="KW-0597">Phosphoprotein</keyword>
<dbReference type="InterPro" id="IPR001789">
    <property type="entry name" value="Sig_transdc_resp-reg_receiver"/>
</dbReference>
<comment type="caution">
    <text evidence="8">The sequence shown here is derived from an EMBL/GenBank/DDBJ whole genome shotgun (WGS) entry which is preliminary data.</text>
</comment>
<dbReference type="EMBL" id="JAHLQK010000002">
    <property type="protein sequence ID" value="MBU5675956.1"/>
    <property type="molecule type" value="Genomic_DNA"/>
</dbReference>
<accession>A0ABS6G1D3</accession>
<dbReference type="Pfam" id="PF00486">
    <property type="entry name" value="Trans_reg_C"/>
    <property type="match status" value="1"/>
</dbReference>
<evidence type="ECO:0000259" key="7">
    <source>
        <dbReference type="PROSITE" id="PS51755"/>
    </source>
</evidence>
<dbReference type="Proteomes" id="UP000779508">
    <property type="component" value="Unassembled WGS sequence"/>
</dbReference>